<dbReference type="GO" id="GO:0008932">
    <property type="term" value="F:lytic endotransglycosylase activity"/>
    <property type="evidence" value="ECO:0007669"/>
    <property type="project" value="UniProtKB-UniRule"/>
</dbReference>
<dbReference type="HAMAP" id="MF_02065">
    <property type="entry name" value="MltG"/>
    <property type="match status" value="1"/>
</dbReference>
<keyword evidence="4 7" id="KW-0472">Membrane</keyword>
<comment type="subcellular location">
    <subcellularLocation>
        <location evidence="7">Cell membrane</location>
        <topology evidence="7">Single-pass membrane protein</topology>
    </subcellularLocation>
</comment>
<dbReference type="GO" id="GO:0009252">
    <property type="term" value="P:peptidoglycan biosynthetic process"/>
    <property type="evidence" value="ECO:0007669"/>
    <property type="project" value="UniProtKB-UniRule"/>
</dbReference>
<accession>I8AIH8</accession>
<name>I8AIH8_9BACL</name>
<feature type="site" description="Important for catalytic activity" evidence="7">
    <location>
        <position position="269"/>
    </location>
</feature>
<dbReference type="PANTHER" id="PTHR30518">
    <property type="entry name" value="ENDOLYTIC MUREIN TRANSGLYCOSYLASE"/>
    <property type="match status" value="1"/>
</dbReference>
<dbReference type="PATRIC" id="fig|1196324.3.peg.2274"/>
<proteinExistence type="inferred from homology"/>
<evidence type="ECO:0000256" key="1">
    <source>
        <dbReference type="ARBA" id="ARBA00022475"/>
    </source>
</evidence>
<dbReference type="EC" id="4.2.2.29" evidence="7"/>
<protein>
    <recommendedName>
        <fullName evidence="7">Endolytic murein transglycosylase</fullName>
        <ecNumber evidence="7">4.2.2.29</ecNumber>
    </recommendedName>
    <alternativeName>
        <fullName evidence="7">Peptidoglycan lytic transglycosylase</fullName>
    </alternativeName>
    <alternativeName>
        <fullName evidence="7">Peptidoglycan polymerization terminase</fullName>
    </alternativeName>
</protein>
<evidence type="ECO:0000256" key="6">
    <source>
        <dbReference type="ARBA" id="ARBA00023316"/>
    </source>
</evidence>
<dbReference type="GO" id="GO:0005886">
    <property type="term" value="C:plasma membrane"/>
    <property type="evidence" value="ECO:0007669"/>
    <property type="project" value="UniProtKB-SubCell"/>
</dbReference>
<evidence type="ECO:0000256" key="3">
    <source>
        <dbReference type="ARBA" id="ARBA00022989"/>
    </source>
</evidence>
<dbReference type="Proteomes" id="UP000004080">
    <property type="component" value="Unassembled WGS sequence"/>
</dbReference>
<comment type="caution">
    <text evidence="8">The sequence shown here is derived from an EMBL/GenBank/DDBJ whole genome shotgun (WGS) entry which is preliminary data.</text>
</comment>
<keyword evidence="1 7" id="KW-1003">Cell membrane</keyword>
<dbReference type="PANTHER" id="PTHR30518:SF2">
    <property type="entry name" value="ENDOLYTIC MUREIN TRANSGLYCOSYLASE"/>
    <property type="match status" value="1"/>
</dbReference>
<dbReference type="NCBIfam" id="TIGR00247">
    <property type="entry name" value="endolytic transglycosylase MltG"/>
    <property type="match status" value="1"/>
</dbReference>
<keyword evidence="2 7" id="KW-0812">Transmembrane</keyword>
<sequence length="391" mass="44257">MNFTYQYNKADERGDKLMLLLNTVSGGPLPNGPKKKRTGLKIALSLFVVLLAVLIFGYTYIKSALGPLNSEKEQDITVMISQGSSINDIGDQLEKKGVIKSSTIFAWYAKYKNESNLKAGTYDFTTGMDADQILSVLTEGKEGMRHHVSITIPEGFTVPKVAKVIAKQTGQSEESVLQVMNDRAFVKELQGKYPIIDKKVFNKKIYYPLEGYLFPAKYVFNTKKTSVKEIVTRMVAKTENVLDLYKKDMKDMKKTPYQLLTMAAIVEGEAQADQDRGKIAGVFYNRIKKQIPLGSDPTVKYARKNFKVKLLYKELKIDSPYNTYKYKGLPIGPINSPGEPSIKAALHPEKSDYLFFYARPSGEVIYTKNFADHQKAINRYKSEWKKHEEQG</sequence>
<dbReference type="GO" id="GO:0071555">
    <property type="term" value="P:cell wall organization"/>
    <property type="evidence" value="ECO:0007669"/>
    <property type="project" value="UniProtKB-KW"/>
</dbReference>
<dbReference type="InterPro" id="IPR003770">
    <property type="entry name" value="MLTG-like"/>
</dbReference>
<evidence type="ECO:0000256" key="2">
    <source>
        <dbReference type="ARBA" id="ARBA00022692"/>
    </source>
</evidence>
<keyword evidence="3 7" id="KW-1133">Transmembrane helix</keyword>
<feature type="transmembrane region" description="Helical" evidence="7">
    <location>
        <begin position="42"/>
        <end position="61"/>
    </location>
</feature>
<comment type="catalytic activity">
    <reaction evidence="7">
        <text>a peptidoglycan chain = a peptidoglycan chain with N-acetyl-1,6-anhydromuramyl-[peptide] at the reducing end + a peptidoglycan chain with N-acetylglucosamine at the non-reducing end.</text>
        <dbReference type="EC" id="4.2.2.29"/>
    </reaction>
</comment>
<keyword evidence="9" id="KW-1185">Reference proteome</keyword>
<reference evidence="8 9" key="1">
    <citation type="journal article" date="2012" name="J. Bacteriol.">
        <title>Genome of Bacillus macauensis ZFHKF-1, a Long-Chain-Forming Bacterium.</title>
        <authorList>
            <person name="Cai L."/>
            <person name="Zhang T."/>
        </authorList>
    </citation>
    <scope>NUCLEOTIDE SEQUENCE [LARGE SCALE GENOMIC DNA]</scope>
    <source>
        <strain evidence="8 9">ZFHKF-1</strain>
    </source>
</reference>
<dbReference type="Gene3D" id="3.30.1490.480">
    <property type="entry name" value="Endolytic murein transglycosylase"/>
    <property type="match status" value="1"/>
</dbReference>
<dbReference type="EMBL" id="AKKV01000026">
    <property type="protein sequence ID" value="EIT85284.1"/>
    <property type="molecule type" value="Genomic_DNA"/>
</dbReference>
<dbReference type="eggNOG" id="COG1559">
    <property type="taxonomic scope" value="Bacteria"/>
</dbReference>
<dbReference type="OrthoDB" id="9814591at2"/>
<dbReference type="STRING" id="1196324.A374_11090"/>
<keyword evidence="5 7" id="KW-0456">Lyase</keyword>
<dbReference type="CDD" id="cd08010">
    <property type="entry name" value="MltG_like"/>
    <property type="match status" value="1"/>
</dbReference>
<dbReference type="Gene3D" id="3.30.160.60">
    <property type="entry name" value="Classic Zinc Finger"/>
    <property type="match status" value="1"/>
</dbReference>
<evidence type="ECO:0000256" key="5">
    <source>
        <dbReference type="ARBA" id="ARBA00023239"/>
    </source>
</evidence>
<keyword evidence="6 7" id="KW-0961">Cell wall biogenesis/degradation</keyword>
<dbReference type="RefSeq" id="WP_007202302.1">
    <property type="nucleotide sequence ID" value="NZ_AKKV01000026.1"/>
</dbReference>
<evidence type="ECO:0000256" key="7">
    <source>
        <dbReference type="HAMAP-Rule" id="MF_02065"/>
    </source>
</evidence>
<gene>
    <name evidence="7" type="primary">mltG</name>
    <name evidence="8" type="ORF">A374_11090</name>
</gene>
<evidence type="ECO:0000313" key="8">
    <source>
        <dbReference type="EMBL" id="EIT85284.1"/>
    </source>
</evidence>
<organism evidence="8 9">
    <name type="scientific">Fictibacillus macauensis ZFHKF-1</name>
    <dbReference type="NCBI Taxonomy" id="1196324"/>
    <lineage>
        <taxon>Bacteria</taxon>
        <taxon>Bacillati</taxon>
        <taxon>Bacillota</taxon>
        <taxon>Bacilli</taxon>
        <taxon>Bacillales</taxon>
        <taxon>Fictibacillaceae</taxon>
        <taxon>Fictibacillus</taxon>
    </lineage>
</organism>
<evidence type="ECO:0000313" key="9">
    <source>
        <dbReference type="Proteomes" id="UP000004080"/>
    </source>
</evidence>
<dbReference type="Pfam" id="PF02618">
    <property type="entry name" value="YceG"/>
    <property type="match status" value="1"/>
</dbReference>
<comment type="similarity">
    <text evidence="7">Belongs to the transglycosylase MltG family.</text>
</comment>
<dbReference type="AlphaFoldDB" id="I8AIH8"/>
<evidence type="ECO:0000256" key="4">
    <source>
        <dbReference type="ARBA" id="ARBA00023136"/>
    </source>
</evidence>
<comment type="function">
    <text evidence="7">Functions as a peptidoglycan terminase that cleaves nascent peptidoglycan strands endolytically to terminate their elongation.</text>
</comment>